<feature type="signal peptide" evidence="1">
    <location>
        <begin position="1"/>
        <end position="20"/>
    </location>
</feature>
<organism evidence="3">
    <name type="scientific">Paenibacillus ihbetae</name>
    <dbReference type="NCBI Taxonomy" id="1870820"/>
    <lineage>
        <taxon>Bacteria</taxon>
        <taxon>Bacillati</taxon>
        <taxon>Bacillota</taxon>
        <taxon>Bacilli</taxon>
        <taxon>Bacillales</taxon>
        <taxon>Paenibacillaceae</taxon>
        <taxon>Paenibacillus</taxon>
    </lineage>
</organism>
<dbReference type="Pfam" id="PF07833">
    <property type="entry name" value="Cu_amine_oxidN1"/>
    <property type="match status" value="1"/>
</dbReference>
<keyword evidence="1" id="KW-0732">Signal</keyword>
<dbReference type="SUPFAM" id="SSF55383">
    <property type="entry name" value="Copper amine oxidase, domain N"/>
    <property type="match status" value="1"/>
</dbReference>
<gene>
    <name evidence="3" type="ORF">BBD41_22775</name>
</gene>
<sequence length="657" mass="70868">MKRTLYVLVLFSLLVGLGLAGTNQGSASAEGAELQIKDIAGKNTYLMSDGSMWSLIDGRHSIRTPGRVAAISGYEYGGIGMTQDGRLVEWGIGKGPQVVPGTSGVKQISGSYWLKSDGTVWSGNVKVNNLSGILLIANADQELAALSSSGELLLEDNYKNDQFKKLGIVDNPASVKSMTVHSGRVALLHDNGDVVVYETSNFDDNGRIIPVTVAQQAAHIVYVSNEPTDLLIVTLQDGTVWTTGTYKDRWKLKEQITGLSGIVRTSIYGNVKDWSEGFYAQRSDGSWVHHKDGQNKNVDVPVVKSLSVAISNATPYIGESLEVSIQENYTNGAKIKVPVKDASIEIEKPYLLSVQKNGTLKSAGVGKTQITVTSGGQSKSVTVSSSLRNNLKFAKQINGNVMVPAKAVIQALGGTYSAKSGGVEAKFGQTVLTFKAGSNQAKLNESSIRLKAAPMNDKGELLIPASVLSDALGAKTTWDAKWKQAHISLGTDATLTVVSSETVGLIKKAMQGNLVKFIGRTYWVNEFEDLERFSKLTVTDILPDDKGEFNVIFKTASGKTVKSYPMRSSEVTQLFADRSSLLTYDPYKKYKWSASIWKQIKAGQVSLGMTKEQVQLSWGNPAAKDITSGGGKTIETWGYSNFNIVSFVNGKAILIIM</sequence>
<dbReference type="EMBL" id="CP016809">
    <property type="protein sequence ID" value="ANY76687.1"/>
    <property type="molecule type" value="Genomic_DNA"/>
</dbReference>
<feature type="chain" id="PRO_5039472481" evidence="1">
    <location>
        <begin position="21"/>
        <end position="657"/>
    </location>
</feature>
<dbReference type="Gene3D" id="3.30.457.10">
    <property type="entry name" value="Copper amine oxidase-like, N-terminal domain"/>
    <property type="match status" value="1"/>
</dbReference>
<evidence type="ECO:0000256" key="1">
    <source>
        <dbReference type="SAM" id="SignalP"/>
    </source>
</evidence>
<proteinExistence type="predicted"/>
<dbReference type="InterPro" id="IPR036582">
    <property type="entry name" value="Mao_N_sf"/>
</dbReference>
<dbReference type="InterPro" id="IPR012854">
    <property type="entry name" value="Cu_amine_oxidase-like_N"/>
</dbReference>
<name>A0A1B2E9U2_9BACL</name>
<accession>A0A1B2E9U2</accession>
<dbReference type="AlphaFoldDB" id="A0A1B2E9U2"/>
<dbReference type="Gene3D" id="2.60.40.1080">
    <property type="match status" value="1"/>
</dbReference>
<evidence type="ECO:0000313" key="3">
    <source>
        <dbReference type="EMBL" id="ANY76687.1"/>
    </source>
</evidence>
<feature type="domain" description="Copper amine oxidase-like N-terminal" evidence="2">
    <location>
        <begin position="397"/>
        <end position="485"/>
    </location>
</feature>
<reference evidence="3" key="1">
    <citation type="submission" date="2016-08" db="EMBL/GenBank/DDBJ databases">
        <title>Complete Genome Seqeunce of Paenibacillus sp. nov. IHBB 9852 from high altitute lake of Indian trans-Himalayas.</title>
        <authorList>
            <person name="Kiran S."/>
            <person name="Swarnkar M.K."/>
            <person name="Rana A."/>
            <person name="Tewari R."/>
            <person name="Gulati A."/>
        </authorList>
    </citation>
    <scope>NUCLEOTIDE SEQUENCE [LARGE SCALE GENOMIC DNA]</scope>
    <source>
        <strain evidence="3">IHBB 9852</strain>
    </source>
</reference>
<evidence type="ECO:0000259" key="2">
    <source>
        <dbReference type="Pfam" id="PF07833"/>
    </source>
</evidence>
<protein>
    <submittedName>
        <fullName evidence="3">Copper amine oxidase</fullName>
    </submittedName>
</protein>
<dbReference type="KEGG" id="pib:BBD41_22775"/>